<dbReference type="Proteomes" id="UP001484239">
    <property type="component" value="Unassembled WGS sequence"/>
</dbReference>
<dbReference type="CDD" id="cd22431">
    <property type="entry name" value="KH-I_RNaseY"/>
    <property type="match status" value="1"/>
</dbReference>
<dbReference type="InterPro" id="IPR036612">
    <property type="entry name" value="KH_dom_type_1_sf"/>
</dbReference>
<dbReference type="InterPro" id="IPR004088">
    <property type="entry name" value="KH_dom_type_1"/>
</dbReference>
<dbReference type="InterPro" id="IPR006675">
    <property type="entry name" value="HDIG_dom"/>
</dbReference>
<evidence type="ECO:0000256" key="7">
    <source>
        <dbReference type="SAM" id="Coils"/>
    </source>
</evidence>
<dbReference type="PANTHER" id="PTHR12826">
    <property type="entry name" value="RIBONUCLEASE Y"/>
    <property type="match status" value="1"/>
</dbReference>
<dbReference type="InterPro" id="IPR004087">
    <property type="entry name" value="KH_dom"/>
</dbReference>
<dbReference type="PROSITE" id="PS50084">
    <property type="entry name" value="KH_TYPE_1"/>
    <property type="match status" value="1"/>
</dbReference>
<evidence type="ECO:0000256" key="5">
    <source>
        <dbReference type="HAMAP-Rule" id="MF_00335"/>
    </source>
</evidence>
<dbReference type="NCBIfam" id="TIGR00277">
    <property type="entry name" value="HDIG"/>
    <property type="match status" value="1"/>
</dbReference>
<feature type="domain" description="HD" evidence="9">
    <location>
        <begin position="341"/>
        <end position="434"/>
    </location>
</feature>
<keyword evidence="7" id="KW-0175">Coiled coil</keyword>
<dbReference type="HAMAP" id="MF_00335">
    <property type="entry name" value="RNase_Y"/>
    <property type="match status" value="1"/>
</dbReference>
<feature type="region of interest" description="Disordered" evidence="8">
    <location>
        <begin position="88"/>
        <end position="127"/>
    </location>
</feature>
<dbReference type="Pfam" id="PF00013">
    <property type="entry name" value="KH_1"/>
    <property type="match status" value="1"/>
</dbReference>
<evidence type="ECO:0000313" key="10">
    <source>
        <dbReference type="EMBL" id="MEK9500410.1"/>
    </source>
</evidence>
<dbReference type="SMART" id="SM00471">
    <property type="entry name" value="HDc"/>
    <property type="match status" value="1"/>
</dbReference>
<dbReference type="SUPFAM" id="SSF54791">
    <property type="entry name" value="Eukaryotic type KH-domain (KH-domain type I)"/>
    <property type="match status" value="1"/>
</dbReference>
<dbReference type="NCBIfam" id="TIGR03319">
    <property type="entry name" value="RNase_Y"/>
    <property type="match status" value="1"/>
</dbReference>
<evidence type="ECO:0000256" key="4">
    <source>
        <dbReference type="ARBA" id="ARBA00022884"/>
    </source>
</evidence>
<dbReference type="InterPro" id="IPR006674">
    <property type="entry name" value="HD_domain"/>
</dbReference>
<dbReference type="Pfam" id="PF01966">
    <property type="entry name" value="HD"/>
    <property type="match status" value="1"/>
</dbReference>
<evidence type="ECO:0000256" key="8">
    <source>
        <dbReference type="SAM" id="MobiDB-lite"/>
    </source>
</evidence>
<keyword evidence="4 5" id="KW-0694">RNA-binding</keyword>
<dbReference type="PROSITE" id="PS51831">
    <property type="entry name" value="HD"/>
    <property type="match status" value="1"/>
</dbReference>
<organism evidence="10 11">
    <name type="scientific">Gaopeijia maritima</name>
    <dbReference type="NCBI Taxonomy" id="3119007"/>
    <lineage>
        <taxon>Bacteria</taxon>
        <taxon>Pseudomonadati</taxon>
        <taxon>Gemmatimonadota</taxon>
        <taxon>Longimicrobiia</taxon>
        <taxon>Gaopeijiales</taxon>
        <taxon>Gaopeijiaceae</taxon>
        <taxon>Gaopeijia</taxon>
    </lineage>
</organism>
<dbReference type="Gene3D" id="3.30.1370.10">
    <property type="entry name" value="K Homology domain, type 1"/>
    <property type="match status" value="1"/>
</dbReference>
<dbReference type="CDD" id="cd00077">
    <property type="entry name" value="HDc"/>
    <property type="match status" value="1"/>
</dbReference>
<dbReference type="EC" id="3.1.-.-" evidence="5 6"/>
<feature type="coiled-coil region" evidence="7">
    <location>
        <begin position="155"/>
        <end position="193"/>
    </location>
</feature>
<dbReference type="InterPro" id="IPR003607">
    <property type="entry name" value="HD/PDEase_dom"/>
</dbReference>
<evidence type="ECO:0000256" key="3">
    <source>
        <dbReference type="ARBA" id="ARBA00022801"/>
    </source>
</evidence>
<dbReference type="InterPro" id="IPR017705">
    <property type="entry name" value="Ribonuclease_Y"/>
</dbReference>
<dbReference type="InterPro" id="IPR022711">
    <property type="entry name" value="RNase_Y_N"/>
</dbReference>
<evidence type="ECO:0000313" key="11">
    <source>
        <dbReference type="Proteomes" id="UP001484239"/>
    </source>
</evidence>
<gene>
    <name evidence="5 10" type="primary">rny</name>
    <name evidence="10" type="ORF">WI372_05435</name>
</gene>
<dbReference type="SUPFAM" id="SSF109604">
    <property type="entry name" value="HD-domain/PDEase-like"/>
    <property type="match status" value="1"/>
</dbReference>
<keyword evidence="1 5" id="KW-0540">Nuclease</keyword>
<dbReference type="Gene3D" id="1.10.3210.10">
    <property type="entry name" value="Hypothetical protein af1432"/>
    <property type="match status" value="1"/>
</dbReference>
<keyword evidence="2 5" id="KW-0255">Endonuclease</keyword>
<sequence length="525" mass="59154">MGSPLALLAAVLGGLILGAVLGSVMTGARERRRREREVASAQDDASRILSRAKEESDSLLRNAELEGRDVTLRLREGWEEEEGRRREELERAERRAEERSDNLDRRADLLQERETGQERRTRELETREGALREREIEAEKGVEEAQRRLEALAGLSEADARKKLLDDLLDEARADASNRIREIKEEAQRTAEREGKKILGLAIQRMAADTTAETTVSVVQLPSDEMKGRIIGREGRNIRAFEQATGIDVIIDDTPEAVVLSGFDPIRREVARLALDRLVEDGRIHPGRIEEMVEKARGEVEQSMTEAAEEVLYELGIHGVHPEIVRILGRLRFRTSYGQNQLQHAREVALLAGSMASEMGLDAQITRRAGLLHDVGKGMTHEHEGTHVELGWRLCKKHGEGEVVLNAIKAHHDEEPHFFAETFLVTAADAISGSRPGARREMFEGYVKRLEKLEEIAMEHEGVERCFAIQAGRELRVMVEPDRVTDAEMAQISEAVARRIEEELQYPGQIKIVVVRETRAVDFAR</sequence>
<keyword evidence="3 5" id="KW-0378">Hydrolase</keyword>
<name>A0ABU9E8Z8_9BACT</name>
<accession>A0ABU9E8Z8</accession>
<dbReference type="SMART" id="SM00322">
    <property type="entry name" value="KH"/>
    <property type="match status" value="1"/>
</dbReference>
<comment type="caution">
    <text evidence="10">The sequence shown here is derived from an EMBL/GenBank/DDBJ whole genome shotgun (WGS) entry which is preliminary data.</text>
</comment>
<dbReference type="EMBL" id="JBBHLI010000002">
    <property type="protein sequence ID" value="MEK9500410.1"/>
    <property type="molecule type" value="Genomic_DNA"/>
</dbReference>
<evidence type="ECO:0000256" key="2">
    <source>
        <dbReference type="ARBA" id="ARBA00022759"/>
    </source>
</evidence>
<keyword evidence="11" id="KW-1185">Reference proteome</keyword>
<protein>
    <recommendedName>
        <fullName evidence="5 6">Ribonuclease Y</fullName>
        <shortName evidence="5">RNase Y</shortName>
        <ecNumber evidence="5 6">3.1.-.-</ecNumber>
    </recommendedName>
</protein>
<evidence type="ECO:0000256" key="6">
    <source>
        <dbReference type="NCBIfam" id="TIGR03319"/>
    </source>
</evidence>
<comment type="function">
    <text evidence="5">Endoribonuclease that initiates mRNA decay.</text>
</comment>
<dbReference type="RefSeq" id="WP_405274962.1">
    <property type="nucleotide sequence ID" value="NZ_CP144380.1"/>
</dbReference>
<dbReference type="Pfam" id="PF12072">
    <property type="entry name" value="RNase_Y_N"/>
    <property type="match status" value="1"/>
</dbReference>
<dbReference type="PANTHER" id="PTHR12826:SF15">
    <property type="entry name" value="RIBONUCLEASE Y"/>
    <property type="match status" value="1"/>
</dbReference>
<comment type="similarity">
    <text evidence="5">Belongs to the RNase Y family.</text>
</comment>
<evidence type="ECO:0000259" key="9">
    <source>
        <dbReference type="PROSITE" id="PS51831"/>
    </source>
</evidence>
<reference evidence="10 11" key="1">
    <citation type="submission" date="2024-02" db="EMBL/GenBank/DDBJ databases">
        <title>A novel Gemmatimonadota bacterium.</title>
        <authorList>
            <person name="Du Z.-J."/>
            <person name="Ye Y.-Q."/>
        </authorList>
    </citation>
    <scope>NUCLEOTIDE SEQUENCE [LARGE SCALE GENOMIC DNA]</scope>
    <source>
        <strain evidence="10 11">DH-20</strain>
    </source>
</reference>
<proteinExistence type="inferred from homology"/>
<evidence type="ECO:0000256" key="1">
    <source>
        <dbReference type="ARBA" id="ARBA00022722"/>
    </source>
</evidence>